<evidence type="ECO:0000313" key="2">
    <source>
        <dbReference type="Proteomes" id="UP000224459"/>
    </source>
</evidence>
<protein>
    <recommendedName>
        <fullName evidence="3">Dmd</fullName>
    </recommendedName>
</protein>
<reference evidence="2" key="1">
    <citation type="submission" date="2016-04" db="EMBL/GenBank/DDBJ databases">
        <authorList>
            <person name="Gasior T."/>
        </authorList>
    </citation>
    <scope>NUCLEOTIDE SEQUENCE [LARGE SCALE GENOMIC DNA]</scope>
</reference>
<dbReference type="Proteomes" id="UP000224459">
    <property type="component" value="Segment"/>
</dbReference>
<sequence length="89" mass="10271">MKEKTRAEVKKARKELLKSAEVKSITYKGDKRISSPSRVCGVCRAPLSGMNYVEGVVLSKKKHIHLQYSKFLYIDICYNITDCYRNLKI</sequence>
<evidence type="ECO:0008006" key="3">
    <source>
        <dbReference type="Google" id="ProtNLM"/>
    </source>
</evidence>
<proteinExistence type="predicted"/>
<organism evidence="1 2">
    <name type="scientific">Staphylococcus phage vB_SscM-1</name>
    <dbReference type="NCBI Taxonomy" id="1868844"/>
    <lineage>
        <taxon>Viruses</taxon>
        <taxon>Duplodnaviria</taxon>
        <taxon>Heunggongvirae</taxon>
        <taxon>Uroviricota</taxon>
        <taxon>Caudoviricetes</taxon>
        <taxon>Herelleviridae</taxon>
        <taxon>Twortvirinae</taxon>
        <taxon>Sciuriunavirus</taxon>
        <taxon>Sciuriunavirus SscM1</taxon>
    </lineage>
</organism>
<evidence type="ECO:0000313" key="1">
    <source>
        <dbReference type="EMBL" id="ANT44742.1"/>
    </source>
</evidence>
<accession>A0A1X9I9N8</accession>
<keyword evidence="2" id="KW-1185">Reference proteome</keyword>
<dbReference type="EMBL" id="KX171212">
    <property type="protein sequence ID" value="ANT44742.1"/>
    <property type="molecule type" value="Genomic_DNA"/>
</dbReference>
<name>A0A1X9I9N8_9CAUD</name>
<gene>
    <name evidence="1" type="ORF">vB_SscM-1_078a</name>
</gene>